<evidence type="ECO:0000313" key="2">
    <source>
        <dbReference type="EMBL" id="GFZ27304.1"/>
    </source>
</evidence>
<proteinExistence type="predicted"/>
<dbReference type="InterPro" id="IPR000182">
    <property type="entry name" value="GNAT_dom"/>
</dbReference>
<dbReference type="PROSITE" id="PS51186">
    <property type="entry name" value="GNAT"/>
    <property type="match status" value="1"/>
</dbReference>
<dbReference type="AlphaFoldDB" id="A0A916QHA5"/>
<dbReference type="Proteomes" id="UP000677218">
    <property type="component" value="Unassembled WGS sequence"/>
</dbReference>
<keyword evidence="3" id="KW-1185">Reference proteome</keyword>
<dbReference type="InterPro" id="IPR006464">
    <property type="entry name" value="AcTrfase_RimI/Ard1"/>
</dbReference>
<dbReference type="RefSeq" id="WP_212780997.1">
    <property type="nucleotide sequence ID" value="NZ_BMAY01000008.1"/>
</dbReference>
<dbReference type="InterPro" id="IPR016181">
    <property type="entry name" value="Acyl_CoA_acyltransferase"/>
</dbReference>
<dbReference type="NCBIfam" id="TIGR01575">
    <property type="entry name" value="rimI"/>
    <property type="match status" value="1"/>
</dbReference>
<organism evidence="2 3">
    <name type="scientific">Lactobacillus corticis</name>
    <dbReference type="NCBI Taxonomy" id="2201249"/>
    <lineage>
        <taxon>Bacteria</taxon>
        <taxon>Bacillati</taxon>
        <taxon>Bacillota</taxon>
        <taxon>Bacilli</taxon>
        <taxon>Lactobacillales</taxon>
        <taxon>Lactobacillaceae</taxon>
        <taxon>Lactobacillus</taxon>
    </lineage>
</organism>
<comment type="caution">
    <text evidence="2">The sequence shown here is derived from an EMBL/GenBank/DDBJ whole genome shotgun (WGS) entry which is preliminary data.</text>
</comment>
<gene>
    <name evidence="2" type="primary">rimI</name>
    <name evidence="2" type="ORF">LCB40_11840</name>
</gene>
<dbReference type="PANTHER" id="PTHR47542:SF2">
    <property type="entry name" value="ACYL-COA N-ACYLTRANSFERASES (NAT) SUPERFAMILY PROTEIN"/>
    <property type="match status" value="1"/>
</dbReference>
<name>A0A916QHA5_9LACO</name>
<dbReference type="Pfam" id="PF00583">
    <property type="entry name" value="Acetyltransf_1"/>
    <property type="match status" value="1"/>
</dbReference>
<dbReference type="SUPFAM" id="SSF55729">
    <property type="entry name" value="Acyl-CoA N-acyltransferases (Nat)"/>
    <property type="match status" value="1"/>
</dbReference>
<reference evidence="2" key="1">
    <citation type="submission" date="2020-08" db="EMBL/GenBank/DDBJ databases">
        <title>Taxonomic study for Lactobacillus species isolated from hardwood bark.</title>
        <authorList>
            <person name="Tohno M."/>
            <person name="Tanizawa Y."/>
        </authorList>
    </citation>
    <scope>NUCLEOTIDE SEQUENCE</scope>
    <source>
        <strain evidence="2">B40</strain>
    </source>
</reference>
<evidence type="ECO:0000313" key="3">
    <source>
        <dbReference type="Proteomes" id="UP000677218"/>
    </source>
</evidence>
<accession>A0A916QHA5</accession>
<dbReference type="GO" id="GO:0008080">
    <property type="term" value="F:N-acetyltransferase activity"/>
    <property type="evidence" value="ECO:0007669"/>
    <property type="project" value="InterPro"/>
</dbReference>
<evidence type="ECO:0000259" key="1">
    <source>
        <dbReference type="PROSITE" id="PS51186"/>
    </source>
</evidence>
<feature type="domain" description="N-acetyltransferase" evidence="1">
    <location>
        <begin position="35"/>
        <end position="180"/>
    </location>
</feature>
<sequence>MLKKFKQLEKFFKPASNIEDLKLDPFVTIIMDHRLQIIPASQNDLAELLQLEQKVYHEQPWDARAFASELRKKDTIYLTVYEAERLVALIGARFTPMEAHITNIMVDPVYQNMGIGHFLLDIIMDRAKANGCKVVSLEVRADNEKAQALYREYGFQPTFVRKDYYQNDHQDALNMVRDLRPDNRKRKKKKL</sequence>
<dbReference type="PANTHER" id="PTHR47542">
    <property type="entry name" value="ACYL-COA N-ACYLTRANSFERASES (NAT) SUPERFAMILY PROTEIN"/>
    <property type="match status" value="1"/>
</dbReference>
<dbReference type="EMBL" id="BMAY01000008">
    <property type="protein sequence ID" value="GFZ27304.1"/>
    <property type="molecule type" value="Genomic_DNA"/>
</dbReference>
<protein>
    <submittedName>
        <fullName evidence="2">Ribosomal-protein-alanine acetyltransferase</fullName>
    </submittedName>
</protein>
<dbReference type="CDD" id="cd04301">
    <property type="entry name" value="NAT_SF"/>
    <property type="match status" value="1"/>
</dbReference>
<dbReference type="Gene3D" id="3.40.630.30">
    <property type="match status" value="1"/>
</dbReference>